<keyword evidence="3" id="KW-1185">Reference proteome</keyword>
<dbReference type="InterPro" id="IPR010684">
    <property type="entry name" value="RNA_pol_II_trans_fac_SIII_A"/>
</dbReference>
<dbReference type="Gene3D" id="6.10.250.3180">
    <property type="match status" value="1"/>
</dbReference>
<protein>
    <recommendedName>
        <fullName evidence="4">Elongin-A</fullName>
    </recommendedName>
</protein>
<feature type="region of interest" description="Disordered" evidence="1">
    <location>
        <begin position="289"/>
        <end position="403"/>
    </location>
</feature>
<evidence type="ECO:0008006" key="4">
    <source>
        <dbReference type="Google" id="ProtNLM"/>
    </source>
</evidence>
<organism evidence="2 3">
    <name type="scientific">Coccomyxa viridis</name>
    <dbReference type="NCBI Taxonomy" id="1274662"/>
    <lineage>
        <taxon>Eukaryota</taxon>
        <taxon>Viridiplantae</taxon>
        <taxon>Chlorophyta</taxon>
        <taxon>core chlorophytes</taxon>
        <taxon>Trebouxiophyceae</taxon>
        <taxon>Trebouxiophyceae incertae sedis</taxon>
        <taxon>Coccomyxaceae</taxon>
        <taxon>Coccomyxa</taxon>
    </lineage>
</organism>
<evidence type="ECO:0000256" key="1">
    <source>
        <dbReference type="SAM" id="MobiDB-lite"/>
    </source>
</evidence>
<accession>A0AAV1HZP9</accession>
<reference evidence="2 3" key="1">
    <citation type="submission" date="2023-10" db="EMBL/GenBank/DDBJ databases">
        <authorList>
            <person name="Maclean D."/>
            <person name="Macfadyen A."/>
        </authorList>
    </citation>
    <scope>NUCLEOTIDE SEQUENCE [LARGE SCALE GENOMIC DNA]</scope>
</reference>
<dbReference type="Proteomes" id="UP001314263">
    <property type="component" value="Unassembled WGS sequence"/>
</dbReference>
<sequence>MDQTGGLGPASLTTACERVITRHRDWLGDVAHVPLGLLENCLHACSARQLARIEDETRQGGVDISVDLAPHWKRCYEQRFGDLDPEHQGIPILEGPYEPSAGRDPMTDWRALYEWREEEYEAKLKASGERLKQMTHAASTARDVKSIQVLGMLPKGPLARSSFSRVGAGPVQHASTRNRLMRKLGMGSSKPGPARSANVVRRVNGSVVSPHARHAAMSSSGSRQREHSSSGLRLTECEIDLTPSMTPCFHRALGGAQRAAAAADAGAAGSSSQAVVMTDNRLSSQPAFETRWRAAPKKEKAPPAGFEQGRTPLLGTPLLGTPLLGSEPRRAASQQQQAGQSASRVPQVHATKLVGSQASNGGTTGLPLSTAKKQVSPQPKPRSLPRTKAHDAPCKGARDEPAKRVKYDHLLGGNALLSLAGRGRHSRR</sequence>
<proteinExistence type="predicted"/>
<feature type="compositionally biased region" description="Basic and acidic residues" evidence="1">
    <location>
        <begin position="290"/>
        <end position="301"/>
    </location>
</feature>
<feature type="compositionally biased region" description="Basic and acidic residues" evidence="1">
    <location>
        <begin position="388"/>
        <end position="403"/>
    </location>
</feature>
<feature type="region of interest" description="Disordered" evidence="1">
    <location>
        <begin position="213"/>
        <end position="232"/>
    </location>
</feature>
<evidence type="ECO:0000313" key="3">
    <source>
        <dbReference type="Proteomes" id="UP001314263"/>
    </source>
</evidence>
<gene>
    <name evidence="2" type="ORF">CVIRNUC_003806</name>
</gene>
<dbReference type="PANTHER" id="PTHR47543">
    <property type="entry name" value="OS08G0169600 PROTEIN"/>
    <property type="match status" value="1"/>
</dbReference>
<dbReference type="EMBL" id="CAUYUE010000004">
    <property type="protein sequence ID" value="CAK0770826.1"/>
    <property type="molecule type" value="Genomic_DNA"/>
</dbReference>
<name>A0AAV1HZP9_9CHLO</name>
<evidence type="ECO:0000313" key="2">
    <source>
        <dbReference type="EMBL" id="CAK0770826.1"/>
    </source>
</evidence>
<dbReference type="Pfam" id="PF06881">
    <property type="entry name" value="Elongin_A"/>
    <property type="match status" value="1"/>
</dbReference>
<dbReference type="GO" id="GO:0006368">
    <property type="term" value="P:transcription elongation by RNA polymerase II"/>
    <property type="evidence" value="ECO:0007669"/>
    <property type="project" value="InterPro"/>
</dbReference>
<comment type="caution">
    <text evidence="2">The sequence shown here is derived from an EMBL/GenBank/DDBJ whole genome shotgun (WGS) entry which is preliminary data.</text>
</comment>
<dbReference type="AlphaFoldDB" id="A0AAV1HZP9"/>
<feature type="compositionally biased region" description="Low complexity" evidence="1">
    <location>
        <begin position="311"/>
        <end position="344"/>
    </location>
</feature>
<dbReference type="GO" id="GO:0070449">
    <property type="term" value="C:elongin complex"/>
    <property type="evidence" value="ECO:0007669"/>
    <property type="project" value="InterPro"/>
</dbReference>
<dbReference type="PANTHER" id="PTHR47543:SF2">
    <property type="entry name" value="RNA POLYMERASE II TRANSCRIPTION FACTOR SIII SUBUNIT A"/>
    <property type="match status" value="1"/>
</dbReference>